<evidence type="ECO:0000256" key="1">
    <source>
        <dbReference type="SAM" id="Phobius"/>
    </source>
</evidence>
<feature type="transmembrane region" description="Helical" evidence="1">
    <location>
        <begin position="98"/>
        <end position="120"/>
    </location>
</feature>
<dbReference type="RefSeq" id="WP_245708177.1">
    <property type="nucleotide sequence ID" value="NZ_FOJA01000001.1"/>
</dbReference>
<dbReference type="EMBL" id="FOJA01000001">
    <property type="protein sequence ID" value="SEW26847.1"/>
    <property type="molecule type" value="Genomic_DNA"/>
</dbReference>
<protein>
    <submittedName>
        <fullName evidence="2">Uncharacterized protein</fullName>
    </submittedName>
</protein>
<sequence>MSRASREGRRGGTPSLWARVQTDLSVLHDAWLDFGFRSRRDHHPALGEWAPSSAAGRVAFWLWSALGVPLIVALYPFVLVGFAVRFSVRTLFRTAVSLGWLGVAIAATVVWSAFTAGVWLLDVPLVGVRAVAAGGAVAVPAAVLSLTVARRGGRLSTVLLAYPLGVTALCLPPVVAAFYWPPLADRVFPSSYALAVWLLDNPLSAAGVASVLREEFRLAGVGYVWMWAGIATVAGWTLGALVTLADFVRPTPVDEA</sequence>
<evidence type="ECO:0000313" key="3">
    <source>
        <dbReference type="Proteomes" id="UP000198518"/>
    </source>
</evidence>
<feature type="transmembrane region" description="Helical" evidence="1">
    <location>
        <begin position="126"/>
        <end position="147"/>
    </location>
</feature>
<dbReference type="AlphaFoldDB" id="A0A1I0QI45"/>
<keyword evidence="1" id="KW-0472">Membrane</keyword>
<evidence type="ECO:0000313" key="2">
    <source>
        <dbReference type="EMBL" id="SEW26847.1"/>
    </source>
</evidence>
<reference evidence="2 3" key="1">
    <citation type="submission" date="2016-10" db="EMBL/GenBank/DDBJ databases">
        <authorList>
            <person name="de Groot N.N."/>
        </authorList>
    </citation>
    <scope>NUCLEOTIDE SEQUENCE [LARGE SCALE GENOMIC DNA]</scope>
    <source>
        <strain evidence="2 3">CGMCC 1.5337</strain>
    </source>
</reference>
<organism evidence="2 3">
    <name type="scientific">Halobacterium jilantaiense</name>
    <dbReference type="NCBI Taxonomy" id="355548"/>
    <lineage>
        <taxon>Archaea</taxon>
        <taxon>Methanobacteriati</taxon>
        <taxon>Methanobacteriota</taxon>
        <taxon>Stenosarchaea group</taxon>
        <taxon>Halobacteria</taxon>
        <taxon>Halobacteriales</taxon>
        <taxon>Halobacteriaceae</taxon>
        <taxon>Halobacterium</taxon>
    </lineage>
</organism>
<proteinExistence type="predicted"/>
<feature type="transmembrane region" description="Helical" evidence="1">
    <location>
        <begin position="224"/>
        <end position="245"/>
    </location>
</feature>
<dbReference type="Proteomes" id="UP000198518">
    <property type="component" value="Unassembled WGS sequence"/>
</dbReference>
<keyword evidence="1" id="KW-0812">Transmembrane</keyword>
<feature type="transmembrane region" description="Helical" evidence="1">
    <location>
        <begin position="60"/>
        <end position="86"/>
    </location>
</feature>
<feature type="transmembrane region" description="Helical" evidence="1">
    <location>
        <begin position="192"/>
        <end position="212"/>
    </location>
</feature>
<feature type="transmembrane region" description="Helical" evidence="1">
    <location>
        <begin position="159"/>
        <end position="180"/>
    </location>
</feature>
<keyword evidence="3" id="KW-1185">Reference proteome</keyword>
<accession>A0A1I0QI45</accession>
<name>A0A1I0QI45_9EURY</name>
<keyword evidence="1" id="KW-1133">Transmembrane helix</keyword>
<dbReference type="STRING" id="355548.SAMN04487945_2640"/>
<gene>
    <name evidence="2" type="ORF">SAMN04487945_2640</name>
</gene>